<sequence>MVRHIAGLMCILAGNFFRVRVFPRPSLDLGLRTGASKKPGLHKKWEMKTL</sequence>
<keyword evidence="2" id="KW-1185">Reference proteome</keyword>
<name>A0ABN8X161_9GAMM</name>
<evidence type="ECO:0000313" key="1">
    <source>
        <dbReference type="EMBL" id="CAI8753686.1"/>
    </source>
</evidence>
<proteinExistence type="predicted"/>
<reference evidence="1 2" key="1">
    <citation type="submission" date="2023-03" db="EMBL/GenBank/DDBJ databases">
        <authorList>
            <person name="Pearce D."/>
        </authorList>
    </citation>
    <scope>NUCLEOTIDE SEQUENCE [LARGE SCALE GENOMIC DNA]</scope>
    <source>
        <strain evidence="1">Msz</strain>
    </source>
</reference>
<protein>
    <submittedName>
        <fullName evidence="1">Uncharacterized protein</fullName>
    </submittedName>
</protein>
<accession>A0ABN8X161</accession>
<evidence type="ECO:0000313" key="2">
    <source>
        <dbReference type="Proteomes" id="UP001162030"/>
    </source>
</evidence>
<organism evidence="1 2">
    <name type="scientific">Methylocaldum szegediense</name>
    <dbReference type="NCBI Taxonomy" id="73780"/>
    <lineage>
        <taxon>Bacteria</taxon>
        <taxon>Pseudomonadati</taxon>
        <taxon>Pseudomonadota</taxon>
        <taxon>Gammaproteobacteria</taxon>
        <taxon>Methylococcales</taxon>
        <taxon>Methylococcaceae</taxon>
        <taxon>Methylocaldum</taxon>
    </lineage>
</organism>
<dbReference type="Proteomes" id="UP001162030">
    <property type="component" value="Chromosome"/>
</dbReference>
<gene>
    <name evidence="1" type="ORF">MSZNOR_0699</name>
</gene>
<dbReference type="EMBL" id="OX458333">
    <property type="protein sequence ID" value="CAI8753686.1"/>
    <property type="molecule type" value="Genomic_DNA"/>
</dbReference>